<sequence length="262" mass="29114">MSSEFQSLLSAAFTTALSASRRESFLSDLIPEFRSTLPTKRLRDVFSIAGLSKAGEQLRVRQQRTGKGLALVWLVSGGAVRHRVNWVDLPNLSIPPAVSQVTSFIIRERAKLLFERATEAFANEIQRGTVTLMARRGSPLTDRSSMPSSACAHVVIDDWMKSVGRVASEPLFDIVVVPALDEEAVYREKAAAAGRVWTKLLPVVIEKLWPGGLPPLSRLSNRQFGDAVEHELRRLGIGLRELPHERTITDARKTYSGMRLEK</sequence>
<protein>
    <submittedName>
        <fullName evidence="1">Uncharacterized protein</fullName>
    </submittedName>
</protein>
<dbReference type="KEGG" id="bgoe:IFJ75_16760"/>
<dbReference type="EMBL" id="CP062222">
    <property type="protein sequence ID" value="QTC90856.1"/>
    <property type="molecule type" value="Genomic_DNA"/>
</dbReference>
<organism evidence="1 2">
    <name type="scientific">Brevundimonas goettingensis</name>
    <dbReference type="NCBI Taxonomy" id="2774190"/>
    <lineage>
        <taxon>Bacteria</taxon>
        <taxon>Pseudomonadati</taxon>
        <taxon>Pseudomonadota</taxon>
        <taxon>Alphaproteobacteria</taxon>
        <taxon>Caulobacterales</taxon>
        <taxon>Caulobacteraceae</taxon>
        <taxon>Brevundimonas</taxon>
    </lineage>
</organism>
<reference evidence="1" key="1">
    <citation type="submission" date="2020-09" db="EMBL/GenBank/DDBJ databases">
        <title>Brevundimonas sp. LVF2 isolated from a puddle in Goettingen, Germany.</title>
        <authorList>
            <person name="Friedrich I."/>
            <person name="Klassen A."/>
            <person name="Hannes N."/>
            <person name="Schneider D."/>
            <person name="Hertel R."/>
            <person name="Daniel R."/>
        </authorList>
    </citation>
    <scope>NUCLEOTIDE SEQUENCE</scope>
    <source>
        <strain evidence="1">LVF2</strain>
    </source>
</reference>
<keyword evidence="2" id="KW-1185">Reference proteome</keyword>
<proteinExistence type="predicted"/>
<evidence type="ECO:0000313" key="2">
    <source>
        <dbReference type="Proteomes" id="UP000663918"/>
    </source>
</evidence>
<name>A0A975BZL0_9CAUL</name>
<evidence type="ECO:0000313" key="1">
    <source>
        <dbReference type="EMBL" id="QTC90856.1"/>
    </source>
</evidence>
<accession>A0A975BZL0</accession>
<dbReference type="RefSeq" id="WP_207869632.1">
    <property type="nucleotide sequence ID" value="NZ_CP062222.1"/>
</dbReference>
<dbReference type="Proteomes" id="UP000663918">
    <property type="component" value="Chromosome"/>
</dbReference>
<gene>
    <name evidence="1" type="ORF">IFJ75_16760</name>
</gene>
<dbReference type="AlphaFoldDB" id="A0A975BZL0"/>